<dbReference type="Gene3D" id="3.50.50.60">
    <property type="entry name" value="FAD/NAD(P)-binding domain"/>
    <property type="match status" value="1"/>
</dbReference>
<dbReference type="PANTHER" id="PTHR42923">
    <property type="entry name" value="PROTOPORPHYRINOGEN OXIDASE"/>
    <property type="match status" value="1"/>
</dbReference>
<accession>A0A9X2JFH0</accession>
<dbReference type="Proteomes" id="UP001155241">
    <property type="component" value="Unassembled WGS sequence"/>
</dbReference>
<name>A0A9X2JFH0_9BACT</name>
<protein>
    <submittedName>
        <fullName evidence="2">FAD-dependent oxidoreductase</fullName>
    </submittedName>
</protein>
<dbReference type="SUPFAM" id="SSF51905">
    <property type="entry name" value="FAD/NAD(P)-binding domain"/>
    <property type="match status" value="1"/>
</dbReference>
<dbReference type="InterPro" id="IPR050464">
    <property type="entry name" value="Zeta_carotene_desat/Oxidored"/>
</dbReference>
<keyword evidence="3" id="KW-1185">Reference proteome</keyword>
<comment type="caution">
    <text evidence="2">The sequence shown here is derived from an EMBL/GenBank/DDBJ whole genome shotgun (WGS) entry which is preliminary data.</text>
</comment>
<evidence type="ECO:0000259" key="1">
    <source>
        <dbReference type="Pfam" id="PF01593"/>
    </source>
</evidence>
<feature type="domain" description="Amine oxidase" evidence="1">
    <location>
        <begin position="11"/>
        <end position="287"/>
    </location>
</feature>
<dbReference type="InterPro" id="IPR036188">
    <property type="entry name" value="FAD/NAD-bd_sf"/>
</dbReference>
<organism evidence="2 3">
    <name type="scientific">Aeoliella straminimaris</name>
    <dbReference type="NCBI Taxonomy" id="2954799"/>
    <lineage>
        <taxon>Bacteria</taxon>
        <taxon>Pseudomonadati</taxon>
        <taxon>Planctomycetota</taxon>
        <taxon>Planctomycetia</taxon>
        <taxon>Pirellulales</taxon>
        <taxon>Lacipirellulaceae</taxon>
        <taxon>Aeoliella</taxon>
    </lineage>
</organism>
<dbReference type="FunFam" id="1.10.405.20:FF:000001">
    <property type="entry name" value="Amine oxidase"/>
    <property type="match status" value="1"/>
</dbReference>
<dbReference type="Gene3D" id="1.10.405.20">
    <property type="match status" value="1"/>
</dbReference>
<dbReference type="GO" id="GO:0016491">
    <property type="term" value="F:oxidoreductase activity"/>
    <property type="evidence" value="ECO:0007669"/>
    <property type="project" value="InterPro"/>
</dbReference>
<dbReference type="Gene3D" id="3.30.70.1990">
    <property type="match status" value="1"/>
</dbReference>
<reference evidence="2" key="1">
    <citation type="submission" date="2022-06" db="EMBL/GenBank/DDBJ databases">
        <title>Aeoliella straminimaris, a novel planctomycete from sediments.</title>
        <authorList>
            <person name="Vitorino I.R."/>
            <person name="Lage O.M."/>
        </authorList>
    </citation>
    <scope>NUCLEOTIDE SEQUENCE</scope>
    <source>
        <strain evidence="2">ICT_H6.2</strain>
    </source>
</reference>
<evidence type="ECO:0000313" key="3">
    <source>
        <dbReference type="Proteomes" id="UP001155241"/>
    </source>
</evidence>
<evidence type="ECO:0000313" key="2">
    <source>
        <dbReference type="EMBL" id="MCO6042448.1"/>
    </source>
</evidence>
<dbReference type="InterPro" id="IPR002937">
    <property type="entry name" value="Amino_oxidase"/>
</dbReference>
<dbReference type="EMBL" id="JAMXLR010000003">
    <property type="protein sequence ID" value="MCO6042448.1"/>
    <property type="molecule type" value="Genomic_DNA"/>
</dbReference>
<proteinExistence type="predicted"/>
<dbReference type="AlphaFoldDB" id="A0A9X2JFH0"/>
<sequence length="434" mass="48146">MRIAVIGLGVSGAVAARLLATRHEVVLYDGSPSPGGHALTVEVEHAGSVAAVDVGFMVFNTKTYPNFCRLLDMLNVASRPSDMSFSVRDPQRDFEYQGSGLRGLFAQRTNALSPSFWRMIADILRFNRRGRHAADNGTITNQTVGEFLHNGRYSSAMVHDYLVPMAAAIWSCTPSEILDYPARFMIGFFANHGLLQLQDRPRWRTIVGGSRRYVEPLLHDLRDRLRLGDPVAEVRRDLSGFQVETDSGDTDDYDQVVFACHADQTRRIFTDATPEEAEILGAFPYQPNQAVLHTDTNCLPRRRDAWASWNYCLTNDKQHPASVTYDLGRLQGVVEPGQLLLSLNAGDRVAPEKVLRTFEFSHPAYTMQSIAAQRRWAEVSGREGAHFCGAYWGYGFHEDGVNSALSVAKQFGIGLEACTAACTKEPSPTTVAIR</sequence>
<gene>
    <name evidence="2" type="ORF">NG895_00875</name>
</gene>
<dbReference type="Pfam" id="PF01593">
    <property type="entry name" value="Amino_oxidase"/>
    <property type="match status" value="1"/>
</dbReference>
<dbReference type="PANTHER" id="PTHR42923:SF17">
    <property type="entry name" value="AMINE OXIDASE DOMAIN-CONTAINING PROTEIN"/>
    <property type="match status" value="1"/>
</dbReference>
<dbReference type="RefSeq" id="WP_252850547.1">
    <property type="nucleotide sequence ID" value="NZ_JAMXLR010000003.1"/>
</dbReference>